<dbReference type="GO" id="GO:0003953">
    <property type="term" value="F:NAD+ nucleosidase activity"/>
    <property type="evidence" value="ECO:0007669"/>
    <property type="project" value="InterPro"/>
</dbReference>
<dbReference type="SUPFAM" id="SSF52200">
    <property type="entry name" value="Toll/Interleukin receptor TIR domain"/>
    <property type="match status" value="1"/>
</dbReference>
<proteinExistence type="predicted"/>
<sequence>MCWVYSVCGQLAIQVWSSGERAGLEVRIPVPKTRCLPSERDSPIVSSLPSRRPGCLSRWLSFEQAREPAPGWPALRRLGGQGMTCPMASDEERLPLPSCHLSASEMLHSPLPCTGCKPSGDIPDVFISYRRNSGSQLASLLKVHLQLHGFSVFIDVEKLEAGKFEDKLIQSVMGARNFVLVLSAGALDKCMQDHDCKDWVHKEIVTALSCGKNIVPVIDGFEWPEPQDLPEDMQAVLTFNGIKWSHEYQEATIEKIIRFLQGRSSRDSSAGSDTSLEGAAPMGPT</sequence>
<dbReference type="PANTHER" id="PTHR22998">
    <property type="entry name" value="SARM1"/>
    <property type="match status" value="1"/>
</dbReference>
<feature type="region of interest" description="Disordered" evidence="4">
    <location>
        <begin position="265"/>
        <end position="285"/>
    </location>
</feature>
<protein>
    <recommendedName>
        <fullName evidence="5">TIR domain-containing protein</fullName>
    </recommendedName>
</protein>
<keyword evidence="3" id="KW-0677">Repeat</keyword>
<dbReference type="GO" id="GO:0035591">
    <property type="term" value="F:signaling adaptor activity"/>
    <property type="evidence" value="ECO:0007669"/>
    <property type="project" value="InterPro"/>
</dbReference>
<evidence type="ECO:0000256" key="1">
    <source>
        <dbReference type="ARBA" id="ARBA00004496"/>
    </source>
</evidence>
<organism evidence="6">
    <name type="scientific">Ursus maritimus</name>
    <name type="common">Polar bear</name>
    <name type="synonym">Thalarctos maritimus</name>
    <dbReference type="NCBI Taxonomy" id="29073"/>
    <lineage>
        <taxon>Eukaryota</taxon>
        <taxon>Metazoa</taxon>
        <taxon>Chordata</taxon>
        <taxon>Craniata</taxon>
        <taxon>Vertebrata</taxon>
        <taxon>Euteleostomi</taxon>
        <taxon>Mammalia</taxon>
        <taxon>Eutheria</taxon>
        <taxon>Laurasiatheria</taxon>
        <taxon>Carnivora</taxon>
        <taxon>Caniformia</taxon>
        <taxon>Ursidae</taxon>
        <taxon>Ursus</taxon>
    </lineage>
</organism>
<dbReference type="AlphaFoldDB" id="A0A452U6R3"/>
<evidence type="ECO:0000256" key="4">
    <source>
        <dbReference type="SAM" id="MobiDB-lite"/>
    </source>
</evidence>
<dbReference type="PROSITE" id="PS50104">
    <property type="entry name" value="TIR"/>
    <property type="match status" value="1"/>
</dbReference>
<dbReference type="GO" id="GO:0005737">
    <property type="term" value="C:cytoplasm"/>
    <property type="evidence" value="ECO:0007669"/>
    <property type="project" value="UniProtKB-SubCell"/>
</dbReference>
<dbReference type="OMA" id="CPMASDE"/>
<evidence type="ECO:0000259" key="5">
    <source>
        <dbReference type="PROSITE" id="PS50104"/>
    </source>
</evidence>
<dbReference type="InterPro" id="IPR035897">
    <property type="entry name" value="Toll_tir_struct_dom_sf"/>
</dbReference>
<comment type="subcellular location">
    <subcellularLocation>
        <location evidence="1">Cytoplasm</location>
    </subcellularLocation>
</comment>
<name>A0A452U6R3_URSMA</name>
<accession>A0A452U6R3</accession>
<evidence type="ECO:0000256" key="3">
    <source>
        <dbReference type="ARBA" id="ARBA00022737"/>
    </source>
</evidence>
<dbReference type="GO" id="GO:0034128">
    <property type="term" value="P:negative regulation of MyD88-independent toll-like receptor signaling pathway"/>
    <property type="evidence" value="ECO:0007669"/>
    <property type="project" value="InterPro"/>
</dbReference>
<dbReference type="InterPro" id="IPR000157">
    <property type="entry name" value="TIR_dom"/>
</dbReference>
<dbReference type="GO" id="GO:0007165">
    <property type="term" value="P:signal transduction"/>
    <property type="evidence" value="ECO:0007669"/>
    <property type="project" value="InterPro"/>
</dbReference>
<dbReference type="GeneTree" id="ENSGT00390000004155"/>
<dbReference type="Gene3D" id="3.40.50.10140">
    <property type="entry name" value="Toll/interleukin-1 receptor homology (TIR) domain"/>
    <property type="match status" value="1"/>
</dbReference>
<evidence type="ECO:0000256" key="2">
    <source>
        <dbReference type="ARBA" id="ARBA00022490"/>
    </source>
</evidence>
<dbReference type="Pfam" id="PF13676">
    <property type="entry name" value="TIR_2"/>
    <property type="match status" value="1"/>
</dbReference>
<dbReference type="SMART" id="SM00255">
    <property type="entry name" value="TIR"/>
    <property type="match status" value="1"/>
</dbReference>
<feature type="domain" description="TIR" evidence="5">
    <location>
        <begin position="121"/>
        <end position="264"/>
    </location>
</feature>
<dbReference type="FunFam" id="3.40.50.10140:FF:000013">
    <property type="entry name" value="Sterile alpha and TIR motif containing 1"/>
    <property type="match status" value="1"/>
</dbReference>
<dbReference type="InterPro" id="IPR039184">
    <property type="entry name" value="SARM1"/>
</dbReference>
<reference evidence="6" key="1">
    <citation type="submission" date="2019-03" db="UniProtKB">
        <authorList>
            <consortium name="Ensembl"/>
        </authorList>
    </citation>
    <scope>IDENTIFICATION</scope>
</reference>
<keyword evidence="2" id="KW-0963">Cytoplasm</keyword>
<dbReference type="GO" id="GO:0030425">
    <property type="term" value="C:dendrite"/>
    <property type="evidence" value="ECO:0007669"/>
    <property type="project" value="TreeGrafter"/>
</dbReference>
<dbReference type="GO" id="GO:0048678">
    <property type="term" value="P:response to axon injury"/>
    <property type="evidence" value="ECO:0007669"/>
    <property type="project" value="InterPro"/>
</dbReference>
<evidence type="ECO:0000313" key="6">
    <source>
        <dbReference type="Ensembl" id="ENSUMAP00000016409"/>
    </source>
</evidence>
<dbReference type="Ensembl" id="ENSUMAT00000019400.1">
    <property type="protein sequence ID" value="ENSUMAP00000016409.1"/>
    <property type="gene ID" value="ENSUMAG00000012054.1"/>
</dbReference>
<dbReference type="PANTHER" id="PTHR22998:SF1">
    <property type="entry name" value="NAD(+) HYDROLASE SARM1"/>
    <property type="match status" value="1"/>
</dbReference>